<dbReference type="KEGG" id="rher:EHE19_007815"/>
<accession>A0A4U7JLF4</accession>
<dbReference type="AlphaFoldDB" id="A0A4U7JLF4"/>
<dbReference type="EMBL" id="CP061336">
    <property type="protein sequence ID" value="QNU68301.1"/>
    <property type="molecule type" value="Genomic_DNA"/>
</dbReference>
<dbReference type="Proteomes" id="UP000306409">
    <property type="component" value="Chromosome"/>
</dbReference>
<dbReference type="RefSeq" id="WP_137696470.1">
    <property type="nucleotide sequence ID" value="NZ_CP061336.1"/>
</dbReference>
<name>A0A4U7JLF4_9FIRM</name>
<keyword evidence="2" id="KW-1185">Reference proteome</keyword>
<gene>
    <name evidence="1" type="ORF">EHE19_007815</name>
</gene>
<protein>
    <submittedName>
        <fullName evidence="1">Uncharacterized protein</fullName>
    </submittedName>
</protein>
<evidence type="ECO:0000313" key="2">
    <source>
        <dbReference type="Proteomes" id="UP000306409"/>
    </source>
</evidence>
<sequence length="72" mass="8284">MYIYNSSGDHVFIFYSSVNIAGELYYNIYEATTTYRYRGGGSDHADKTVAAGFFVEEANLYGYVHARRYGWN</sequence>
<evidence type="ECO:0000313" key="1">
    <source>
        <dbReference type="EMBL" id="QNU68301.1"/>
    </source>
</evidence>
<proteinExistence type="predicted"/>
<organism evidence="1 2">
    <name type="scientific">Ruminiclostridium herbifermentans</name>
    <dbReference type="NCBI Taxonomy" id="2488810"/>
    <lineage>
        <taxon>Bacteria</taxon>
        <taxon>Bacillati</taxon>
        <taxon>Bacillota</taxon>
        <taxon>Clostridia</taxon>
        <taxon>Eubacteriales</taxon>
        <taxon>Oscillospiraceae</taxon>
        <taxon>Ruminiclostridium</taxon>
    </lineage>
</organism>
<reference evidence="1 2" key="1">
    <citation type="submission" date="2020-09" db="EMBL/GenBank/DDBJ databases">
        <title>Characterization and genome sequencing of Ruminiclostridium sp. nov. MA18.</title>
        <authorList>
            <person name="Rettenmaier R."/>
            <person name="Kowollik M.-L."/>
            <person name="Liebl W."/>
            <person name="Zverlov V."/>
        </authorList>
    </citation>
    <scope>NUCLEOTIDE SEQUENCE [LARGE SCALE GENOMIC DNA]</scope>
    <source>
        <strain evidence="1 2">MA18</strain>
    </source>
</reference>
<dbReference type="OrthoDB" id="1665149at2"/>